<evidence type="ECO:0000313" key="3">
    <source>
        <dbReference type="Proteomes" id="UP001596298"/>
    </source>
</evidence>
<feature type="transmembrane region" description="Helical" evidence="1">
    <location>
        <begin position="12"/>
        <end position="31"/>
    </location>
</feature>
<dbReference type="Proteomes" id="UP001596298">
    <property type="component" value="Unassembled WGS sequence"/>
</dbReference>
<keyword evidence="1" id="KW-1133">Transmembrane helix</keyword>
<keyword evidence="1" id="KW-0472">Membrane</keyword>
<gene>
    <name evidence="2" type="ORF">ACFQDH_09985</name>
</gene>
<name>A0ABW2AFP8_9MICO</name>
<reference evidence="3" key="1">
    <citation type="journal article" date="2019" name="Int. J. Syst. Evol. Microbiol.">
        <title>The Global Catalogue of Microorganisms (GCM) 10K type strain sequencing project: providing services to taxonomists for standard genome sequencing and annotation.</title>
        <authorList>
            <consortium name="The Broad Institute Genomics Platform"/>
            <consortium name="The Broad Institute Genome Sequencing Center for Infectious Disease"/>
            <person name="Wu L."/>
            <person name="Ma J."/>
        </authorList>
    </citation>
    <scope>NUCLEOTIDE SEQUENCE [LARGE SCALE GENOMIC DNA]</scope>
    <source>
        <strain evidence="3">CCUG 58127</strain>
    </source>
</reference>
<organism evidence="2 3">
    <name type="scientific">Flexivirga alba</name>
    <dbReference type="NCBI Taxonomy" id="702742"/>
    <lineage>
        <taxon>Bacteria</taxon>
        <taxon>Bacillati</taxon>
        <taxon>Actinomycetota</taxon>
        <taxon>Actinomycetes</taxon>
        <taxon>Micrococcales</taxon>
        <taxon>Dermacoccaceae</taxon>
        <taxon>Flexivirga</taxon>
    </lineage>
</organism>
<keyword evidence="3" id="KW-1185">Reference proteome</keyword>
<comment type="caution">
    <text evidence="2">The sequence shown here is derived from an EMBL/GenBank/DDBJ whole genome shotgun (WGS) entry which is preliminary data.</text>
</comment>
<proteinExistence type="predicted"/>
<accession>A0ABW2AFP8</accession>
<evidence type="ECO:0000256" key="1">
    <source>
        <dbReference type="SAM" id="Phobius"/>
    </source>
</evidence>
<sequence length="76" mass="8237">MNQLREHPGKTLGGLLAVAFVLFMCSGIPALKDATRGVNLVLGDICWFGFLVTALAFVIASVYTLARRTRRARSAL</sequence>
<dbReference type="RefSeq" id="WP_382400854.1">
    <property type="nucleotide sequence ID" value="NZ_JBHSWH010000001.1"/>
</dbReference>
<dbReference type="EMBL" id="JBHSWH010000001">
    <property type="protein sequence ID" value="MFC6705587.1"/>
    <property type="molecule type" value="Genomic_DNA"/>
</dbReference>
<protein>
    <submittedName>
        <fullName evidence="2">Uncharacterized protein</fullName>
    </submittedName>
</protein>
<evidence type="ECO:0000313" key="2">
    <source>
        <dbReference type="EMBL" id="MFC6705587.1"/>
    </source>
</evidence>
<feature type="transmembrane region" description="Helical" evidence="1">
    <location>
        <begin position="47"/>
        <end position="66"/>
    </location>
</feature>
<keyword evidence="1" id="KW-0812">Transmembrane</keyword>